<accession>A0A6C0LRI8</accession>
<proteinExistence type="predicted"/>
<sequence length="189" mass="21681">MNIPHIIGKALVDYDSAQSVIKYLLKNTNLSGYKSNSDSVRTHFIFSDKEDKNKIILKTEVEILGIFYDKYNIWTWGWAHVGGLKSETYLAKEILNYALKLGIEMSYIKTILTTSRGVVTDDIQLGINLALGCSIIKKPYIYPDSYPVGDYNIVYYFILLDNSELDKIKENIIKNKTIDITDDEEVYDK</sequence>
<dbReference type="AlphaFoldDB" id="A0A6C0LRI8"/>
<dbReference type="EMBL" id="MN740556">
    <property type="protein sequence ID" value="QHU33207.1"/>
    <property type="molecule type" value="Genomic_DNA"/>
</dbReference>
<evidence type="ECO:0000313" key="1">
    <source>
        <dbReference type="EMBL" id="QHU33207.1"/>
    </source>
</evidence>
<protein>
    <submittedName>
        <fullName evidence="1">Uncharacterized protein</fullName>
    </submittedName>
</protein>
<dbReference type="Pfam" id="PF21813">
    <property type="entry name" value="DUF6882"/>
    <property type="match status" value="1"/>
</dbReference>
<dbReference type="InterPro" id="IPR049249">
    <property type="entry name" value="DUF6882"/>
</dbReference>
<reference evidence="1" key="1">
    <citation type="journal article" date="2020" name="Nature">
        <title>Giant virus diversity and host interactions through global metagenomics.</title>
        <authorList>
            <person name="Schulz F."/>
            <person name="Roux S."/>
            <person name="Paez-Espino D."/>
            <person name="Jungbluth S."/>
            <person name="Walsh D.A."/>
            <person name="Denef V.J."/>
            <person name="McMahon K.D."/>
            <person name="Konstantinidis K.T."/>
            <person name="Eloe-Fadrosh E.A."/>
            <person name="Kyrpides N.C."/>
            <person name="Woyke T."/>
        </authorList>
    </citation>
    <scope>NUCLEOTIDE SEQUENCE</scope>
    <source>
        <strain evidence="1">GVMAG-S-1014582-52</strain>
    </source>
</reference>
<name>A0A6C0LRI8_9ZZZZ</name>
<organism evidence="1">
    <name type="scientific">viral metagenome</name>
    <dbReference type="NCBI Taxonomy" id="1070528"/>
    <lineage>
        <taxon>unclassified sequences</taxon>
        <taxon>metagenomes</taxon>
        <taxon>organismal metagenomes</taxon>
    </lineage>
</organism>